<gene>
    <name evidence="1" type="ORF">DJ90_1553</name>
</gene>
<comment type="caution">
    <text evidence="1">The sequence shown here is derived from an EMBL/GenBank/DDBJ whole genome shotgun (WGS) entry which is preliminary data.</text>
</comment>
<dbReference type="HOGENOM" id="CLU_3082628_0_0_9"/>
<dbReference type="STRING" id="44252.DJ90_1553"/>
<sequence length="52" mass="6336">MKEVAFFTDDDFKDGIERMKWLNRMIHKPIDYKNPIAFFNEAIQDHKNYNTV</sequence>
<accession>A0A090ZWC0</accession>
<dbReference type="Proteomes" id="UP000029278">
    <property type="component" value="Unassembled WGS sequence"/>
</dbReference>
<organism evidence="1 2">
    <name type="scientific">Paenibacillus macerans</name>
    <name type="common">Bacillus macerans</name>
    <dbReference type="NCBI Taxonomy" id="44252"/>
    <lineage>
        <taxon>Bacteria</taxon>
        <taxon>Bacillati</taxon>
        <taxon>Bacillota</taxon>
        <taxon>Bacilli</taxon>
        <taxon>Bacillales</taxon>
        <taxon>Paenibacillaceae</taxon>
        <taxon>Paenibacillus</taxon>
    </lineage>
</organism>
<protein>
    <submittedName>
        <fullName evidence="1">Uncharacterized protein</fullName>
    </submittedName>
</protein>
<reference evidence="1 2" key="1">
    <citation type="submission" date="2014-04" db="EMBL/GenBank/DDBJ databases">
        <authorList>
            <person name="Bishop-Lilly K.A."/>
            <person name="Broomall S.M."/>
            <person name="Chain P.S."/>
            <person name="Chertkov O."/>
            <person name="Coyne S.R."/>
            <person name="Daligault H.E."/>
            <person name="Davenport K.W."/>
            <person name="Erkkila T."/>
            <person name="Frey K.G."/>
            <person name="Gibbons H.S."/>
            <person name="Gu W."/>
            <person name="Jaissle J."/>
            <person name="Johnson S.L."/>
            <person name="Koroleva G.I."/>
            <person name="Ladner J.T."/>
            <person name="Lo C.-C."/>
            <person name="Minogue T.D."/>
            <person name="Munk C."/>
            <person name="Palacios G.F."/>
            <person name="Redden C.L."/>
            <person name="Rosenzweig C.N."/>
            <person name="Scholz M.B."/>
            <person name="Teshima H."/>
            <person name="Xu Y."/>
        </authorList>
    </citation>
    <scope>NUCLEOTIDE SEQUENCE [LARGE SCALE GENOMIC DNA]</scope>
    <source>
        <strain evidence="1 2">8244</strain>
    </source>
</reference>
<proteinExistence type="predicted"/>
<evidence type="ECO:0000313" key="2">
    <source>
        <dbReference type="Proteomes" id="UP000029278"/>
    </source>
</evidence>
<evidence type="ECO:0000313" key="1">
    <source>
        <dbReference type="EMBL" id="KFN08446.1"/>
    </source>
</evidence>
<dbReference type="PATRIC" id="fig|44252.3.peg.3176"/>
<keyword evidence="2" id="KW-1185">Reference proteome</keyword>
<dbReference type="EMBL" id="JMQA01000029">
    <property type="protein sequence ID" value="KFN08446.1"/>
    <property type="molecule type" value="Genomic_DNA"/>
</dbReference>
<dbReference type="AlphaFoldDB" id="A0A090ZWC0"/>
<name>A0A090ZWC0_PAEMA</name>